<dbReference type="RefSeq" id="WP_135832394.1">
    <property type="nucleotide sequence ID" value="NZ_BMCK01000004.1"/>
</dbReference>
<keyword evidence="4" id="KW-1185">Reference proteome</keyword>
<reference evidence="1" key="5">
    <citation type="submission" date="2024-05" db="EMBL/GenBank/DDBJ databases">
        <authorList>
            <person name="Sun Q."/>
            <person name="Sedlacek I."/>
        </authorList>
    </citation>
    <scope>NUCLEOTIDE SEQUENCE</scope>
    <source>
        <strain evidence="1">CCM 7403</strain>
    </source>
</reference>
<accession>A0A4P7UEI1</accession>
<dbReference type="InterPro" id="IPR011051">
    <property type="entry name" value="RmlC_Cupin_sf"/>
</dbReference>
<dbReference type="Proteomes" id="UP000630594">
    <property type="component" value="Unassembled WGS sequence"/>
</dbReference>
<dbReference type="KEGG" id="ndp:E2C04_09435"/>
<reference evidence="2 3" key="1">
    <citation type="journal article" date="2008" name="Int. J. Syst. Evol. Microbiol.">
        <title>Nocardioides daphniae sp. nov., isolated from Daphnia cucullata (Crustacea: Cladocera).</title>
        <authorList>
            <person name="Toth E.M."/>
            <person name="Keki Z."/>
            <person name="Homonnay Z.G."/>
            <person name="Borsodi A.K."/>
            <person name="Marialigeti K."/>
            <person name="Schumann P."/>
        </authorList>
    </citation>
    <scope>NUCLEOTIDE SEQUENCE [LARGE SCALE GENOMIC DNA]</scope>
    <source>
        <strain evidence="2 3">JCM 16608</strain>
    </source>
</reference>
<dbReference type="InterPro" id="IPR014710">
    <property type="entry name" value="RmlC-like_jellyroll"/>
</dbReference>
<reference evidence="4" key="3">
    <citation type="journal article" date="2019" name="Int. J. Syst. Evol. Microbiol.">
        <title>The Global Catalogue of Microorganisms (GCM) 10K type strain sequencing project: providing services to taxonomists for standard genome sequencing and annotation.</title>
        <authorList>
            <consortium name="The Broad Institute Genomics Platform"/>
            <consortium name="The Broad Institute Genome Sequencing Center for Infectious Disease"/>
            <person name="Wu L."/>
            <person name="Ma J."/>
        </authorList>
    </citation>
    <scope>NUCLEOTIDE SEQUENCE [LARGE SCALE GENOMIC DNA]</scope>
    <source>
        <strain evidence="4">CCM 7403</strain>
    </source>
</reference>
<reference evidence="2" key="4">
    <citation type="submission" date="2019-03" db="EMBL/GenBank/DDBJ databases">
        <authorList>
            <person name="Huang Y."/>
        </authorList>
    </citation>
    <scope>NUCLEOTIDE SEQUENCE</scope>
    <source>
        <strain evidence="2">JCM 16608</strain>
    </source>
</reference>
<dbReference type="SUPFAM" id="SSF51182">
    <property type="entry name" value="RmlC-like cupins"/>
    <property type="match status" value="1"/>
</dbReference>
<evidence type="ECO:0000313" key="2">
    <source>
        <dbReference type="EMBL" id="QCC77349.1"/>
    </source>
</evidence>
<dbReference type="Proteomes" id="UP000297025">
    <property type="component" value="Chromosome"/>
</dbReference>
<dbReference type="OrthoDB" id="3782468at2"/>
<dbReference type="EMBL" id="CP038462">
    <property type="protein sequence ID" value="QCC77349.1"/>
    <property type="molecule type" value="Genomic_DNA"/>
</dbReference>
<evidence type="ECO:0000313" key="3">
    <source>
        <dbReference type="Proteomes" id="UP000297025"/>
    </source>
</evidence>
<evidence type="ECO:0000313" key="1">
    <source>
        <dbReference type="EMBL" id="GGD25068.1"/>
    </source>
</evidence>
<reference evidence="1" key="2">
    <citation type="journal article" date="2014" name="Int. J. Syst. Evol. Microbiol.">
        <title>Complete genome of a new Firmicutes species belonging to the dominant human colonic microbiota ('Ruminococcus bicirculans') reveals two chromosomes and a selective capacity to utilize plant glucans.</title>
        <authorList>
            <consortium name="NISC Comparative Sequencing Program"/>
            <person name="Wegmann U."/>
            <person name="Louis P."/>
            <person name="Goesmann A."/>
            <person name="Henrissat B."/>
            <person name="Duncan S.H."/>
            <person name="Flint H.J."/>
        </authorList>
    </citation>
    <scope>NUCLEOTIDE SEQUENCE</scope>
    <source>
        <strain evidence="1">CCM 7403</strain>
    </source>
</reference>
<proteinExistence type="predicted"/>
<organism evidence="2 3">
    <name type="scientific">Nocardioides daphniae</name>
    <dbReference type="NCBI Taxonomy" id="402297"/>
    <lineage>
        <taxon>Bacteria</taxon>
        <taxon>Bacillati</taxon>
        <taxon>Actinomycetota</taxon>
        <taxon>Actinomycetes</taxon>
        <taxon>Propionibacteriales</taxon>
        <taxon>Nocardioidaceae</taxon>
        <taxon>Nocardioides</taxon>
    </lineage>
</organism>
<dbReference type="Gene3D" id="2.60.120.10">
    <property type="entry name" value="Jelly Rolls"/>
    <property type="match status" value="1"/>
</dbReference>
<sequence length="192" mass="20443">MTLVDLSSETLSWFEAAIAGADLEARMSMLHVDEGRGVRTVLVDFPDGWRRDAVGTQPAGEEMVTLSGALHVAGKRAVPGHYLVITPRALRADTWTEDGTRAVVMFTGAGGGWVDGEELVTGSSTLTALEPGFVREPVEGLHGRVELRDDVAGAVLDQDVEVVWFESQAYAVVPAGEAVPAGANRALVRFLD</sequence>
<dbReference type="EMBL" id="BMCK01000004">
    <property type="protein sequence ID" value="GGD25068.1"/>
    <property type="molecule type" value="Genomic_DNA"/>
</dbReference>
<gene>
    <name evidence="2" type="ORF">E2C04_09435</name>
    <name evidence="1" type="ORF">GCM10007231_25420</name>
</gene>
<name>A0A4P7UEI1_9ACTN</name>
<protein>
    <submittedName>
        <fullName evidence="2">Uncharacterized protein</fullName>
    </submittedName>
</protein>
<dbReference type="AlphaFoldDB" id="A0A4P7UEI1"/>
<evidence type="ECO:0000313" key="4">
    <source>
        <dbReference type="Proteomes" id="UP000630594"/>
    </source>
</evidence>